<dbReference type="Proteomes" id="UP001432163">
    <property type="component" value="Segment"/>
</dbReference>
<evidence type="ECO:0000313" key="3">
    <source>
        <dbReference type="Proteomes" id="UP001432163"/>
    </source>
</evidence>
<sequence>MSARWTFWAWDQKIKKAPLKLALLQLADNANDEGVSWYSVPRMAERCGMAERTMQGHLKTLEDMGMLEIKERPGTSSIYQLKGIVEFRLTPAESAPLPPQILRPTPAESADDPNNDPNNESNSNRSLVPAEPKRSKFKYEPSDLECAQWMLGRVEIINPAMKKPNLESWANTIRLMREMDHRTHEQICHTFDWANKDSFWYKNILSPEKLRKQFDKLQVRINETSNGSCQSGGGNNGNGLSHTQQQIAAARARAQSGERAASVEPMGNDGGDILDLDQSQWRHAEPPMGDGDFFIDG</sequence>
<dbReference type="InterPro" id="IPR036388">
    <property type="entry name" value="WH-like_DNA-bd_sf"/>
</dbReference>
<organism evidence="2 3">
    <name type="scientific">Vibrio phage vB_VpM-pA2SJ1</name>
    <dbReference type="NCBI Taxonomy" id="3095964"/>
    <lineage>
        <taxon>Viruses</taxon>
        <taxon>Duplodnaviria</taxon>
        <taxon>Heunggongvirae</taxon>
        <taxon>Uroviricota</taxon>
        <taxon>Caudoviricetes</taxon>
    </lineage>
</organism>
<name>A0AAX4J529_9CAUD</name>
<reference evidence="2" key="1">
    <citation type="submission" date="2023-11" db="EMBL/GenBank/DDBJ databases">
        <title>Complete genome sequence of Vibrio virus vB_VpM-pA2SJ1.</title>
        <authorList>
            <person name="Lim S.J."/>
            <person name="Park S.Y."/>
            <person name="Kim J.H."/>
        </authorList>
    </citation>
    <scope>NUCLEOTIDE SEQUENCE</scope>
</reference>
<proteinExistence type="predicted"/>
<dbReference type="Pfam" id="PF13730">
    <property type="entry name" value="HTH_36"/>
    <property type="match status" value="1"/>
</dbReference>
<accession>A0AAX4J529</accession>
<feature type="compositionally biased region" description="Low complexity" evidence="1">
    <location>
        <begin position="115"/>
        <end position="124"/>
    </location>
</feature>
<feature type="region of interest" description="Disordered" evidence="1">
    <location>
        <begin position="225"/>
        <end position="274"/>
    </location>
</feature>
<evidence type="ECO:0000313" key="2">
    <source>
        <dbReference type="EMBL" id="WRQ13066.1"/>
    </source>
</evidence>
<feature type="region of interest" description="Disordered" evidence="1">
    <location>
        <begin position="95"/>
        <end position="136"/>
    </location>
</feature>
<dbReference type="Gene3D" id="1.10.10.10">
    <property type="entry name" value="Winged helix-like DNA-binding domain superfamily/Winged helix DNA-binding domain"/>
    <property type="match status" value="1"/>
</dbReference>
<feature type="compositionally biased region" description="Low complexity" evidence="1">
    <location>
        <begin position="238"/>
        <end position="260"/>
    </location>
</feature>
<protein>
    <submittedName>
        <fullName evidence="2">Helix-turn-helix domain protein</fullName>
    </submittedName>
</protein>
<dbReference type="EMBL" id="OR813779">
    <property type="protein sequence ID" value="WRQ13066.1"/>
    <property type="molecule type" value="Genomic_DNA"/>
</dbReference>
<evidence type="ECO:0000256" key="1">
    <source>
        <dbReference type="SAM" id="MobiDB-lite"/>
    </source>
</evidence>